<dbReference type="SUPFAM" id="SSF51430">
    <property type="entry name" value="NAD(P)-linked oxidoreductase"/>
    <property type="match status" value="1"/>
</dbReference>
<reference evidence="3" key="2">
    <citation type="submission" date="2020-05" db="EMBL/GenBank/DDBJ databases">
        <authorList>
            <person name="Kim H.-S."/>
            <person name="Proctor R.H."/>
            <person name="Brown D.W."/>
        </authorList>
    </citation>
    <scope>NUCLEOTIDE SEQUENCE</scope>
    <source>
        <strain evidence="3">NRRL 45417</strain>
    </source>
</reference>
<feature type="domain" description="NADP-dependent oxidoreductase" evidence="2">
    <location>
        <begin position="497"/>
        <end position="601"/>
    </location>
</feature>
<dbReference type="PANTHER" id="PTHR43625:SF40">
    <property type="entry name" value="ALDO-KETO REDUCTASE YAKC [NADP(+)]"/>
    <property type="match status" value="1"/>
</dbReference>
<keyword evidence="4" id="KW-1185">Reference proteome</keyword>
<dbReference type="InterPro" id="IPR023210">
    <property type="entry name" value="NADP_OxRdtase_dom"/>
</dbReference>
<organism evidence="3 4">
    <name type="scientific">Fusarium gaditjirri</name>
    <dbReference type="NCBI Taxonomy" id="282569"/>
    <lineage>
        <taxon>Eukaryota</taxon>
        <taxon>Fungi</taxon>
        <taxon>Dikarya</taxon>
        <taxon>Ascomycota</taxon>
        <taxon>Pezizomycotina</taxon>
        <taxon>Sordariomycetes</taxon>
        <taxon>Hypocreomycetidae</taxon>
        <taxon>Hypocreales</taxon>
        <taxon>Nectriaceae</taxon>
        <taxon>Fusarium</taxon>
        <taxon>Fusarium nisikadoi species complex</taxon>
    </lineage>
</organism>
<accession>A0A8H4SXV2</accession>
<dbReference type="Pfam" id="PF00248">
    <property type="entry name" value="Aldo_ket_red"/>
    <property type="match status" value="1"/>
</dbReference>
<dbReference type="Proteomes" id="UP000604273">
    <property type="component" value="Unassembled WGS sequence"/>
</dbReference>
<dbReference type="OrthoDB" id="4894358at2759"/>
<dbReference type="EMBL" id="JABFAI010000284">
    <property type="protein sequence ID" value="KAF4947577.1"/>
    <property type="molecule type" value="Genomic_DNA"/>
</dbReference>
<reference evidence="3" key="1">
    <citation type="journal article" date="2020" name="BMC Genomics">
        <title>Correction to: Identification and distribution of gene clusters required for synthesis of sphingolipid metabolism inhibitors in diverse species of the filamentous fungus Fusarium.</title>
        <authorList>
            <person name="Kim H.S."/>
            <person name="Lohmar J.M."/>
            <person name="Busman M."/>
            <person name="Brown D.W."/>
            <person name="Naumann T.A."/>
            <person name="Divon H.H."/>
            <person name="Lysoe E."/>
            <person name="Uhlig S."/>
            <person name="Proctor R.H."/>
        </authorList>
    </citation>
    <scope>NUCLEOTIDE SEQUENCE</scope>
    <source>
        <strain evidence="3">NRRL 45417</strain>
    </source>
</reference>
<dbReference type="GO" id="GO:0016491">
    <property type="term" value="F:oxidoreductase activity"/>
    <property type="evidence" value="ECO:0007669"/>
    <property type="project" value="UniProtKB-KW"/>
</dbReference>
<evidence type="ECO:0000259" key="2">
    <source>
        <dbReference type="Pfam" id="PF00248"/>
    </source>
</evidence>
<comment type="caution">
    <text evidence="3">The sequence shown here is derived from an EMBL/GenBank/DDBJ whole genome shotgun (WGS) entry which is preliminary data.</text>
</comment>
<dbReference type="Gene3D" id="3.20.20.100">
    <property type="entry name" value="NADP-dependent oxidoreductase domain"/>
    <property type="match status" value="1"/>
</dbReference>
<evidence type="ECO:0000313" key="3">
    <source>
        <dbReference type="EMBL" id="KAF4947577.1"/>
    </source>
</evidence>
<evidence type="ECO:0000313" key="4">
    <source>
        <dbReference type="Proteomes" id="UP000604273"/>
    </source>
</evidence>
<dbReference type="InterPro" id="IPR036812">
    <property type="entry name" value="NAD(P)_OxRdtase_dom_sf"/>
</dbReference>
<proteinExistence type="predicted"/>
<dbReference type="InterPro" id="IPR050791">
    <property type="entry name" value="Aldo-Keto_reductase"/>
</dbReference>
<evidence type="ECO:0000256" key="1">
    <source>
        <dbReference type="ARBA" id="ARBA00023002"/>
    </source>
</evidence>
<keyword evidence="1" id="KW-0560">Oxidoreductase</keyword>
<name>A0A8H4SXV2_9HYPO</name>
<sequence>MSSQPPPPYQEVIAQDRVVLEPPSALVVQLQVWHYRSEGRSPSDNDELAALFRNANLPAWEVVPFEADGATGPSSHDQYVPVEVRFRHRVWAFNDPGEHPMADVRGLFFKITPQFVYQFFIRIRSAPHNLNIFPVGVPENFFSRYTHAYCLNQLSIQVNTFIVPGPAITDDVMSWLQDAATTAGDVLGILAGIVSLYLIYEDEINQGYRNFQANGQQAVPSVLRNVNVPENLDHLRALFERFSQPATNPPPIEAEDMQVAFTRAAGPVTEYIRIARRIESRLTKVENGQTLSNQDLYELVQDSHNGALLFSKLQQAVKPLNRLLETDYNSVIEGYNHTWRKARAAPGAAVVTAMALFFCWHPVSWPIVIGACAGVGVTGAAIGHLGHSLVDAERGKAFSKKDGVREFGIAITGVEKCANEAQAAIAAVFCAQVLKKRLDENLPEHDKRAMLATLGVDADFVSNAVYSQELIRDRAPWYCSMSIDSSPGYACDTRQSSAFVLQTARELSMALVACSLLGRGMFHDTSHGENFAKNLELIHKFQEMAAQGGCTGGQLTLAWLLSLGDDVIPIPGTKQTKYPEDNIAAVSIELTDEEREQLRDLVDAADVRGDRGAGDRAFADIPQL</sequence>
<dbReference type="PANTHER" id="PTHR43625">
    <property type="entry name" value="AFLATOXIN B1 ALDEHYDE REDUCTASE"/>
    <property type="match status" value="1"/>
</dbReference>
<gene>
    <name evidence="3" type="ORF">FGADI_10308</name>
</gene>
<dbReference type="GO" id="GO:0005737">
    <property type="term" value="C:cytoplasm"/>
    <property type="evidence" value="ECO:0007669"/>
    <property type="project" value="TreeGrafter"/>
</dbReference>
<dbReference type="AlphaFoldDB" id="A0A8H4SXV2"/>
<protein>
    <recommendedName>
        <fullName evidence="2">NADP-dependent oxidoreductase domain-containing protein</fullName>
    </recommendedName>
</protein>